<dbReference type="EMBL" id="CM044706">
    <property type="protein sequence ID" value="KAI5656988.1"/>
    <property type="molecule type" value="Genomic_DNA"/>
</dbReference>
<accession>A0ACC0AAG2</accession>
<comment type="caution">
    <text evidence="1">The sequence shown here is derived from an EMBL/GenBank/DDBJ whole genome shotgun (WGS) entry which is preliminary data.</text>
</comment>
<gene>
    <name evidence="1" type="ORF">M9H77_25781</name>
</gene>
<proteinExistence type="predicted"/>
<name>A0ACC0AAG2_CATRO</name>
<dbReference type="Proteomes" id="UP001060085">
    <property type="component" value="Linkage Group LG06"/>
</dbReference>
<keyword evidence="2" id="KW-1185">Reference proteome</keyword>
<sequence>MSRKILEFVTRVNFEFVFGFKIITSGFDHVFESVRGLHCMWLVSRTRASSYDVDDFRLWRVDPLERGHNTVEGLAQSVLRKTLYHALRWDSRVVESQEGLEIKLFVAGVVKQSAWSALVLDGNHGQPFSFNHLLRQLDVGRGQGLVKWDKREECDPSDHTGNIVSAVTHTVPVQQLSILRVFPVQKLIRSECGGWLIGGAAGPRGKSKSAGAFIVFGLELDVARQGRVDWSVGLMEGDLARPNVTGSGRTEAIRPDTTRSGRITKAGFLEGLAAAGPAWRCCVASGLLSFWAWVWKVHSPFLLG</sequence>
<evidence type="ECO:0000313" key="2">
    <source>
        <dbReference type="Proteomes" id="UP001060085"/>
    </source>
</evidence>
<evidence type="ECO:0000313" key="1">
    <source>
        <dbReference type="EMBL" id="KAI5656988.1"/>
    </source>
</evidence>
<reference evidence="2" key="1">
    <citation type="journal article" date="2023" name="Nat. Plants">
        <title>Single-cell RNA sequencing provides a high-resolution roadmap for understanding the multicellular compartmentation of specialized metabolism.</title>
        <authorList>
            <person name="Sun S."/>
            <person name="Shen X."/>
            <person name="Li Y."/>
            <person name="Li Y."/>
            <person name="Wang S."/>
            <person name="Li R."/>
            <person name="Zhang H."/>
            <person name="Shen G."/>
            <person name="Guo B."/>
            <person name="Wei J."/>
            <person name="Xu J."/>
            <person name="St-Pierre B."/>
            <person name="Chen S."/>
            <person name="Sun C."/>
        </authorList>
    </citation>
    <scope>NUCLEOTIDE SEQUENCE [LARGE SCALE GENOMIC DNA]</scope>
</reference>
<organism evidence="1 2">
    <name type="scientific">Catharanthus roseus</name>
    <name type="common">Madagascar periwinkle</name>
    <name type="synonym">Vinca rosea</name>
    <dbReference type="NCBI Taxonomy" id="4058"/>
    <lineage>
        <taxon>Eukaryota</taxon>
        <taxon>Viridiplantae</taxon>
        <taxon>Streptophyta</taxon>
        <taxon>Embryophyta</taxon>
        <taxon>Tracheophyta</taxon>
        <taxon>Spermatophyta</taxon>
        <taxon>Magnoliopsida</taxon>
        <taxon>eudicotyledons</taxon>
        <taxon>Gunneridae</taxon>
        <taxon>Pentapetalae</taxon>
        <taxon>asterids</taxon>
        <taxon>lamiids</taxon>
        <taxon>Gentianales</taxon>
        <taxon>Apocynaceae</taxon>
        <taxon>Rauvolfioideae</taxon>
        <taxon>Vinceae</taxon>
        <taxon>Catharanthinae</taxon>
        <taxon>Catharanthus</taxon>
    </lineage>
</organism>
<protein>
    <submittedName>
        <fullName evidence="1">Uncharacterized protein</fullName>
    </submittedName>
</protein>